<accession>A0AAV8XPD0</accession>
<dbReference type="PANTHER" id="PTHR13015:SF0">
    <property type="entry name" value="WASH COMPLEX SUBUNIT 3"/>
    <property type="match status" value="1"/>
</dbReference>
<protein>
    <recommendedName>
        <fullName evidence="4">WASH complex subunit 3</fullName>
    </recommendedName>
</protein>
<reference evidence="2" key="1">
    <citation type="journal article" date="2023" name="Insect Mol. Biol.">
        <title>Genome sequencing provides insights into the evolution of gene families encoding plant cell wall-degrading enzymes in longhorned beetles.</title>
        <authorList>
            <person name="Shin N.R."/>
            <person name="Okamura Y."/>
            <person name="Kirsch R."/>
            <person name="Pauchet Y."/>
        </authorList>
    </citation>
    <scope>NUCLEOTIDE SEQUENCE</scope>
    <source>
        <strain evidence="2">AMC_N1</strain>
    </source>
</reference>
<evidence type="ECO:0000256" key="1">
    <source>
        <dbReference type="ARBA" id="ARBA00006290"/>
    </source>
</evidence>
<dbReference type="InterPro" id="IPR019309">
    <property type="entry name" value="WASHC3"/>
</dbReference>
<sequence>MQVSELSVVDSNVDLTQILPIQQKRTIAFVNHFIMKTVSYLNNFAQSCESRFMDFDYKIQKIEASLLILESQLSSISGLDDVNNNPSNQTIAESSTNVSKLDLPEVTADAESNSEAILENIEPPSGTKACDDPRFKKFFKMVQFGVPEPAVKLKMQNEGVDPNILDKPNEVIPGLPEHT</sequence>
<comment type="similarity">
    <text evidence="1">Belongs to the CCDC53 family.</text>
</comment>
<evidence type="ECO:0000313" key="2">
    <source>
        <dbReference type="EMBL" id="KAJ8940435.1"/>
    </source>
</evidence>
<dbReference type="GO" id="GO:0006887">
    <property type="term" value="P:exocytosis"/>
    <property type="evidence" value="ECO:0007669"/>
    <property type="project" value="TreeGrafter"/>
</dbReference>
<dbReference type="AlphaFoldDB" id="A0AAV8XPD0"/>
<evidence type="ECO:0000313" key="3">
    <source>
        <dbReference type="Proteomes" id="UP001162162"/>
    </source>
</evidence>
<dbReference type="PANTHER" id="PTHR13015">
    <property type="entry name" value="PROTEIN AD-016-RELATED"/>
    <property type="match status" value="1"/>
</dbReference>
<dbReference type="Proteomes" id="UP001162162">
    <property type="component" value="Unassembled WGS sequence"/>
</dbReference>
<dbReference type="Gene3D" id="1.20.5.110">
    <property type="match status" value="1"/>
</dbReference>
<dbReference type="GO" id="GO:0030041">
    <property type="term" value="P:actin filament polymerization"/>
    <property type="evidence" value="ECO:0007669"/>
    <property type="project" value="TreeGrafter"/>
</dbReference>
<comment type="caution">
    <text evidence="2">The sequence shown here is derived from an EMBL/GenBank/DDBJ whole genome shotgun (WGS) entry which is preliminary data.</text>
</comment>
<dbReference type="EMBL" id="JAPWTK010000431">
    <property type="protein sequence ID" value="KAJ8940435.1"/>
    <property type="molecule type" value="Genomic_DNA"/>
</dbReference>
<proteinExistence type="inferred from homology"/>
<dbReference type="Pfam" id="PF10152">
    <property type="entry name" value="CCDC53"/>
    <property type="match status" value="1"/>
</dbReference>
<name>A0AAV8XPD0_9CUCU</name>
<organism evidence="2 3">
    <name type="scientific">Aromia moschata</name>
    <dbReference type="NCBI Taxonomy" id="1265417"/>
    <lineage>
        <taxon>Eukaryota</taxon>
        <taxon>Metazoa</taxon>
        <taxon>Ecdysozoa</taxon>
        <taxon>Arthropoda</taxon>
        <taxon>Hexapoda</taxon>
        <taxon>Insecta</taxon>
        <taxon>Pterygota</taxon>
        <taxon>Neoptera</taxon>
        <taxon>Endopterygota</taxon>
        <taxon>Coleoptera</taxon>
        <taxon>Polyphaga</taxon>
        <taxon>Cucujiformia</taxon>
        <taxon>Chrysomeloidea</taxon>
        <taxon>Cerambycidae</taxon>
        <taxon>Cerambycinae</taxon>
        <taxon>Callichromatini</taxon>
        <taxon>Aromia</taxon>
    </lineage>
</organism>
<evidence type="ECO:0008006" key="4">
    <source>
        <dbReference type="Google" id="ProtNLM"/>
    </source>
</evidence>
<gene>
    <name evidence="2" type="ORF">NQ318_007134</name>
</gene>
<dbReference type="GO" id="GO:0071203">
    <property type="term" value="C:WASH complex"/>
    <property type="evidence" value="ECO:0007669"/>
    <property type="project" value="InterPro"/>
</dbReference>
<keyword evidence="3" id="KW-1185">Reference proteome</keyword>